<reference evidence="2" key="1">
    <citation type="journal article" date="2022" name="Mol. Ecol. Resour.">
        <title>The genomes of chicory, endive, great burdock and yacon provide insights into Asteraceae palaeo-polyploidization history and plant inulin production.</title>
        <authorList>
            <person name="Fan W."/>
            <person name="Wang S."/>
            <person name="Wang H."/>
            <person name="Wang A."/>
            <person name="Jiang F."/>
            <person name="Liu H."/>
            <person name="Zhao H."/>
            <person name="Xu D."/>
            <person name="Zhang Y."/>
        </authorList>
    </citation>
    <scope>NUCLEOTIDE SEQUENCE [LARGE SCALE GENOMIC DNA]</scope>
    <source>
        <strain evidence="2">cv. Punajuju</strain>
    </source>
</reference>
<proteinExistence type="predicted"/>
<dbReference type="Proteomes" id="UP001055811">
    <property type="component" value="Linkage Group LG03"/>
</dbReference>
<evidence type="ECO:0000313" key="2">
    <source>
        <dbReference type="Proteomes" id="UP001055811"/>
    </source>
</evidence>
<comment type="caution">
    <text evidence="1">The sequence shown here is derived from an EMBL/GenBank/DDBJ whole genome shotgun (WGS) entry which is preliminary data.</text>
</comment>
<protein>
    <submittedName>
        <fullName evidence="1">Uncharacterized protein</fullName>
    </submittedName>
</protein>
<dbReference type="EMBL" id="CM042011">
    <property type="protein sequence ID" value="KAI3766710.1"/>
    <property type="molecule type" value="Genomic_DNA"/>
</dbReference>
<accession>A0ACB9F6G7</accession>
<gene>
    <name evidence="1" type="ORF">L2E82_16780</name>
</gene>
<sequence length="121" mass="13349">MIGEGDKGEDEGEGVQECEGGLFRWLAAITATVFLLILPLPLSVTLKSFQEIGSSLDIVLSTADLQIRRRLDGYRRRRPVVVVVPDHGVNDGVRQVRLALVCGWGAMVAPWSFQRERASTE</sequence>
<reference evidence="1 2" key="2">
    <citation type="journal article" date="2022" name="Mol. Ecol. Resour.">
        <title>The genomes of chicory, endive, great burdock and yacon provide insights into Asteraceae paleo-polyploidization history and plant inulin production.</title>
        <authorList>
            <person name="Fan W."/>
            <person name="Wang S."/>
            <person name="Wang H."/>
            <person name="Wang A."/>
            <person name="Jiang F."/>
            <person name="Liu H."/>
            <person name="Zhao H."/>
            <person name="Xu D."/>
            <person name="Zhang Y."/>
        </authorList>
    </citation>
    <scope>NUCLEOTIDE SEQUENCE [LARGE SCALE GENOMIC DNA]</scope>
    <source>
        <strain evidence="2">cv. Punajuju</strain>
        <tissue evidence="1">Leaves</tissue>
    </source>
</reference>
<keyword evidence="2" id="KW-1185">Reference proteome</keyword>
<name>A0ACB9F6G7_CICIN</name>
<evidence type="ECO:0000313" key="1">
    <source>
        <dbReference type="EMBL" id="KAI3766710.1"/>
    </source>
</evidence>
<organism evidence="1 2">
    <name type="scientific">Cichorium intybus</name>
    <name type="common">Chicory</name>
    <dbReference type="NCBI Taxonomy" id="13427"/>
    <lineage>
        <taxon>Eukaryota</taxon>
        <taxon>Viridiplantae</taxon>
        <taxon>Streptophyta</taxon>
        <taxon>Embryophyta</taxon>
        <taxon>Tracheophyta</taxon>
        <taxon>Spermatophyta</taxon>
        <taxon>Magnoliopsida</taxon>
        <taxon>eudicotyledons</taxon>
        <taxon>Gunneridae</taxon>
        <taxon>Pentapetalae</taxon>
        <taxon>asterids</taxon>
        <taxon>campanulids</taxon>
        <taxon>Asterales</taxon>
        <taxon>Asteraceae</taxon>
        <taxon>Cichorioideae</taxon>
        <taxon>Cichorieae</taxon>
        <taxon>Cichoriinae</taxon>
        <taxon>Cichorium</taxon>
    </lineage>
</organism>